<dbReference type="InterPro" id="IPR029787">
    <property type="entry name" value="Nucleotide_cyclase"/>
</dbReference>
<name>A0A6M4H912_9PROT</name>
<evidence type="ECO:0000313" key="6">
    <source>
        <dbReference type="Proteomes" id="UP000503096"/>
    </source>
</evidence>
<sequence>MESHRPPDPAKTRAALGRAGPAPDKRIAKLQDRIVVFFVALLASVLIVNFALIRYTTQQTAQNTLREELRVGARVFKRILETNSEKLVEATSVLTYDFGFREAIATRERETIYSALTNHAARIRASAMAVIGLDGIIVSDTLKPKASGVPYAFPDLINEAAERGRTSSIRLVDGKAYQIIVVPVLAPLPIAWVAMSFVIDDTAARELQRITSSDVTFLEMSGATPGLLASTVPPARRGGLLEKAPSMVANGANGVKERLGDEEYEVLAMRLDSGKLPIYALIQRSVKEGTEPFDWLEVLLYFLASFSMAVTLYGAIRIARRITRPIAHLASAAREIEKGNYDVRVDATGSFEISELAQAFGGMTRGLAERDNMRDVLGKVSSAAVAAQLLTGQIELGGEERDASVIFTDVRNFTALAEKLSPTQSLALLNEFLTEISAIVEDHGGVVDKYMGDGVMAVFGAPVARPDDGQRALEAALAIRDGVRALGRRLAARGQPDPEVGVGLNTSRVIAGNIGSPTRLNYTVLGDGVNLAARFEGLTKRYQVPIVCGERTKAVSSGVVFRELDKVRVRGKTVPVRIFEPIAREGTLTPMEVDLLGIWHAAITDFRERRWSRARVAFESLSEERGYVRLAQLYLGYLADLESRTPGPDWDGAFTLYEK</sequence>
<dbReference type="InterPro" id="IPR050697">
    <property type="entry name" value="Adenylyl/Guanylyl_Cyclase_3/4"/>
</dbReference>
<evidence type="ECO:0000259" key="3">
    <source>
        <dbReference type="PROSITE" id="PS50125"/>
    </source>
</evidence>
<feature type="transmembrane region" description="Helical" evidence="2">
    <location>
        <begin position="176"/>
        <end position="199"/>
    </location>
</feature>
<dbReference type="PROSITE" id="PS50125">
    <property type="entry name" value="GUANYLATE_CYCLASE_2"/>
    <property type="match status" value="1"/>
</dbReference>
<dbReference type="GO" id="GO:0035556">
    <property type="term" value="P:intracellular signal transduction"/>
    <property type="evidence" value="ECO:0007669"/>
    <property type="project" value="InterPro"/>
</dbReference>
<dbReference type="Gene3D" id="6.10.340.10">
    <property type="match status" value="1"/>
</dbReference>
<dbReference type="SUPFAM" id="SSF158472">
    <property type="entry name" value="HAMP domain-like"/>
    <property type="match status" value="1"/>
</dbReference>
<evidence type="ECO:0000256" key="2">
    <source>
        <dbReference type="SAM" id="Phobius"/>
    </source>
</evidence>
<feature type="domain" description="Guanylate cyclase" evidence="3">
    <location>
        <begin position="404"/>
        <end position="536"/>
    </location>
</feature>
<dbReference type="AlphaFoldDB" id="A0A6M4H912"/>
<dbReference type="Pfam" id="PF00672">
    <property type="entry name" value="HAMP"/>
    <property type="match status" value="1"/>
</dbReference>
<evidence type="ECO:0000256" key="1">
    <source>
        <dbReference type="SAM" id="MobiDB-lite"/>
    </source>
</evidence>
<dbReference type="Pfam" id="PF00211">
    <property type="entry name" value="Guanylate_cyc"/>
    <property type="match status" value="1"/>
</dbReference>
<feature type="transmembrane region" description="Helical" evidence="2">
    <location>
        <begin position="34"/>
        <end position="53"/>
    </location>
</feature>
<keyword evidence="6" id="KW-1185">Reference proteome</keyword>
<dbReference type="InterPro" id="IPR001054">
    <property type="entry name" value="A/G_cyclase"/>
</dbReference>
<keyword evidence="2" id="KW-1133">Transmembrane helix</keyword>
<dbReference type="Gene3D" id="3.30.70.1230">
    <property type="entry name" value="Nucleotide cyclase"/>
    <property type="match status" value="1"/>
</dbReference>
<dbReference type="InterPro" id="IPR029151">
    <property type="entry name" value="Sensor-like_sf"/>
</dbReference>
<dbReference type="SMART" id="SM00044">
    <property type="entry name" value="CYCc"/>
    <property type="match status" value="1"/>
</dbReference>
<dbReference type="KEGG" id="upl:DSM104440_02598"/>
<dbReference type="SUPFAM" id="SSF103190">
    <property type="entry name" value="Sensory domain-like"/>
    <property type="match status" value="1"/>
</dbReference>
<keyword evidence="2" id="KW-0812">Transmembrane</keyword>
<evidence type="ECO:0008006" key="7">
    <source>
        <dbReference type="Google" id="ProtNLM"/>
    </source>
</evidence>
<dbReference type="PANTHER" id="PTHR43081">
    <property type="entry name" value="ADENYLATE CYCLASE, TERMINAL-DIFFERENTIATION SPECIFIC-RELATED"/>
    <property type="match status" value="1"/>
</dbReference>
<feature type="compositionally biased region" description="Basic and acidic residues" evidence="1">
    <location>
        <begin position="1"/>
        <end position="11"/>
    </location>
</feature>
<dbReference type="InParanoid" id="A0A6M4H912"/>
<gene>
    <name evidence="5" type="ORF">DSM104440_02598</name>
</gene>
<dbReference type="RefSeq" id="WP_171163351.1">
    <property type="nucleotide sequence ID" value="NZ_CP053073.1"/>
</dbReference>
<organism evidence="5 6">
    <name type="scientific">Usitatibacter palustris</name>
    <dbReference type="NCBI Taxonomy" id="2732487"/>
    <lineage>
        <taxon>Bacteria</taxon>
        <taxon>Pseudomonadati</taxon>
        <taxon>Pseudomonadota</taxon>
        <taxon>Betaproteobacteria</taxon>
        <taxon>Nitrosomonadales</taxon>
        <taxon>Usitatibacteraceae</taxon>
        <taxon>Usitatibacter</taxon>
    </lineage>
</organism>
<dbReference type="SUPFAM" id="SSF55073">
    <property type="entry name" value="Nucleotide cyclase"/>
    <property type="match status" value="1"/>
</dbReference>
<dbReference type="CDD" id="cd06225">
    <property type="entry name" value="HAMP"/>
    <property type="match status" value="1"/>
</dbReference>
<protein>
    <recommendedName>
        <fullName evidence="7">Adenylate/guanylate cyclase domain-containing protein</fullName>
    </recommendedName>
</protein>
<dbReference type="GO" id="GO:0009190">
    <property type="term" value="P:cyclic nucleotide biosynthetic process"/>
    <property type="evidence" value="ECO:0007669"/>
    <property type="project" value="InterPro"/>
</dbReference>
<dbReference type="EMBL" id="CP053073">
    <property type="protein sequence ID" value="QJR15772.1"/>
    <property type="molecule type" value="Genomic_DNA"/>
</dbReference>
<reference evidence="5 6" key="1">
    <citation type="submission" date="2020-04" db="EMBL/GenBank/DDBJ databases">
        <title>Usitatibacter rugosus gen. nov., sp. nov. and Usitatibacter palustris sp. nov., novel members of Usitatibacteraceae fam. nov. within the order Nitrosomonadales isolated from soil.</title>
        <authorList>
            <person name="Huber K.J."/>
            <person name="Neumann-Schaal M."/>
            <person name="Geppert A."/>
            <person name="Luckner M."/>
            <person name="Wanner G."/>
            <person name="Overmann J."/>
        </authorList>
    </citation>
    <scope>NUCLEOTIDE SEQUENCE [LARGE SCALE GENOMIC DNA]</scope>
    <source>
        <strain evidence="5 6">Swamp67</strain>
    </source>
</reference>
<proteinExistence type="predicted"/>
<dbReference type="CDD" id="cd07302">
    <property type="entry name" value="CHD"/>
    <property type="match status" value="1"/>
</dbReference>
<dbReference type="PROSITE" id="PS50885">
    <property type="entry name" value="HAMP"/>
    <property type="match status" value="1"/>
</dbReference>
<dbReference type="SMART" id="SM00304">
    <property type="entry name" value="HAMP"/>
    <property type="match status" value="1"/>
</dbReference>
<dbReference type="GO" id="GO:0016020">
    <property type="term" value="C:membrane"/>
    <property type="evidence" value="ECO:0007669"/>
    <property type="project" value="InterPro"/>
</dbReference>
<dbReference type="InterPro" id="IPR029150">
    <property type="entry name" value="dCache_3"/>
</dbReference>
<dbReference type="PANTHER" id="PTHR43081:SF1">
    <property type="entry name" value="ADENYLATE CYCLASE, TERMINAL-DIFFERENTIATION SPECIFIC"/>
    <property type="match status" value="1"/>
</dbReference>
<accession>A0A6M4H912</accession>
<dbReference type="InterPro" id="IPR003660">
    <property type="entry name" value="HAMP_dom"/>
</dbReference>
<feature type="domain" description="HAMP" evidence="4">
    <location>
        <begin position="320"/>
        <end position="372"/>
    </location>
</feature>
<keyword evidence="2" id="KW-0472">Membrane</keyword>
<dbReference type="Proteomes" id="UP000503096">
    <property type="component" value="Chromosome"/>
</dbReference>
<evidence type="ECO:0000259" key="4">
    <source>
        <dbReference type="PROSITE" id="PS50885"/>
    </source>
</evidence>
<evidence type="ECO:0000313" key="5">
    <source>
        <dbReference type="EMBL" id="QJR15772.1"/>
    </source>
</evidence>
<dbReference type="Pfam" id="PF14827">
    <property type="entry name" value="dCache_3"/>
    <property type="match status" value="1"/>
</dbReference>
<dbReference type="GO" id="GO:0004016">
    <property type="term" value="F:adenylate cyclase activity"/>
    <property type="evidence" value="ECO:0007669"/>
    <property type="project" value="UniProtKB-ARBA"/>
</dbReference>
<feature type="region of interest" description="Disordered" evidence="1">
    <location>
        <begin position="1"/>
        <end position="20"/>
    </location>
</feature>